<dbReference type="SUPFAM" id="SSF49899">
    <property type="entry name" value="Concanavalin A-like lectins/glucanases"/>
    <property type="match status" value="1"/>
</dbReference>
<evidence type="ECO:0000313" key="3">
    <source>
        <dbReference type="Proteomes" id="UP000186351"/>
    </source>
</evidence>
<evidence type="ECO:0000259" key="1">
    <source>
        <dbReference type="Pfam" id="PF08522"/>
    </source>
</evidence>
<dbReference type="InterPro" id="IPR013728">
    <property type="entry name" value="BT_3987-like_N"/>
</dbReference>
<gene>
    <name evidence="2" type="ORF">A4V02_08555</name>
</gene>
<dbReference type="Pfam" id="PF08522">
    <property type="entry name" value="BT_3987-like_N"/>
    <property type="match status" value="1"/>
</dbReference>
<dbReference type="GO" id="GO:0004553">
    <property type="term" value="F:hydrolase activity, hydrolyzing O-glycosyl compounds"/>
    <property type="evidence" value="ECO:0007669"/>
    <property type="project" value="UniProtKB-ARBA"/>
</dbReference>
<protein>
    <recommendedName>
        <fullName evidence="1">BT-3987-like N-terminal domain-containing protein</fullName>
    </recommendedName>
</protein>
<sequence>MKFKAISYLAVGAMAVLTACSHEGDNFGDRVLFTGTETSPVVKFLCDGMSSTALTVTSTAKATTDVHITVKAAPELLDAYNKKYNRSFVAPEPNMYQLENTDLVIKAGSNMSSQVKITSNSEDLAEGVGYMLPITITSVSGDDLGVIEDSRTAYVQFTKVITIKAGFLNGSSSYEIPGFKCTDASDPLSSPVAALNQMTIEMKVLPLRFGTNPNQASGISTLCGNEENFLFRFGDGGGQPTDQLELVKGAIGTDPSPDKKEHYADPNIHMGTFDTGHWIHFAAVYDGSMLRVYRDCEQIAAIETAGGQINLSTAYNGSSGWFDTFTIGSSCHSRFFNGYVSECRVWNVPRTIAELENGLCYVDPTSEGLIACWRFDGETNADGSIRDVTGHGYDATMLTGSATWVDGQKCPY</sequence>
<dbReference type="OrthoDB" id="1037816at2"/>
<reference evidence="3" key="1">
    <citation type="submission" date="2016-04" db="EMBL/GenBank/DDBJ databases">
        <title>Complete Genome Sequences of Twelve Strains of a Stable Defined Moderately Diverse Mouse Microbiota 2 (sDMDMm2).</title>
        <authorList>
            <person name="Uchimura Y."/>
            <person name="Wyss M."/>
            <person name="Brugiroux S."/>
            <person name="Limenitakis J.P."/>
            <person name="Stecher B."/>
            <person name="McCoy K.D."/>
            <person name="Macpherson A.J."/>
        </authorList>
    </citation>
    <scope>NUCLEOTIDE SEQUENCE [LARGE SCALE GENOMIC DNA]</scope>
    <source>
        <strain evidence="3">YL27</strain>
    </source>
</reference>
<dbReference type="Gene3D" id="2.60.120.200">
    <property type="match status" value="1"/>
</dbReference>
<dbReference type="AlphaFoldDB" id="A0A1B1SDN7"/>
<accession>A0A1Z2XL15</accession>
<accession>A0A1B1SDN7</accession>
<dbReference type="RefSeq" id="WP_068962082.1">
    <property type="nucleotide sequence ID" value="NZ_CAJTAP010000003.1"/>
</dbReference>
<dbReference type="PROSITE" id="PS51257">
    <property type="entry name" value="PROKAR_LIPOPROTEIN"/>
    <property type="match status" value="1"/>
</dbReference>
<feature type="domain" description="BT-3987-like N-terminal" evidence="1">
    <location>
        <begin position="38"/>
        <end position="142"/>
    </location>
</feature>
<dbReference type="GeneID" id="65536912"/>
<evidence type="ECO:0000313" key="2">
    <source>
        <dbReference type="EMBL" id="ANU64810.1"/>
    </source>
</evidence>
<dbReference type="EMBL" id="CP015402">
    <property type="protein sequence ID" value="ANU64810.1"/>
    <property type="molecule type" value="Genomic_DNA"/>
</dbReference>
<dbReference type="Gene3D" id="2.60.40.1740">
    <property type="entry name" value="hypothetical protein (bacova_03559)"/>
    <property type="match status" value="1"/>
</dbReference>
<name>A0A1B1SDN7_9BACT</name>
<dbReference type="Proteomes" id="UP000186351">
    <property type="component" value="Chromosome"/>
</dbReference>
<dbReference type="InterPro" id="IPR013320">
    <property type="entry name" value="ConA-like_dom_sf"/>
</dbReference>
<dbReference type="GO" id="GO:0005975">
    <property type="term" value="P:carbohydrate metabolic process"/>
    <property type="evidence" value="ECO:0007669"/>
    <property type="project" value="UniProtKB-ARBA"/>
</dbReference>
<proteinExistence type="predicted"/>
<keyword evidence="3" id="KW-1185">Reference proteome</keyword>
<dbReference type="STRING" id="1796646.A4V02_08555"/>
<dbReference type="KEGG" id="pary:A4V02_08555"/>
<organism evidence="2 3">
    <name type="scientific">Muribaculum intestinale</name>
    <dbReference type="NCBI Taxonomy" id="1796646"/>
    <lineage>
        <taxon>Bacteria</taxon>
        <taxon>Pseudomonadati</taxon>
        <taxon>Bacteroidota</taxon>
        <taxon>Bacteroidia</taxon>
        <taxon>Bacteroidales</taxon>
        <taxon>Muribaculaceae</taxon>
        <taxon>Muribaculum</taxon>
    </lineage>
</organism>
<dbReference type="Pfam" id="PF13385">
    <property type="entry name" value="Laminin_G_3"/>
    <property type="match status" value="1"/>
</dbReference>